<evidence type="ECO:0000259" key="1">
    <source>
        <dbReference type="Pfam" id="PF05699"/>
    </source>
</evidence>
<feature type="non-terminal residue" evidence="2">
    <location>
        <position position="189"/>
    </location>
</feature>
<dbReference type="AlphaFoldDB" id="A0A7T8JYL0"/>
<proteinExistence type="predicted"/>
<dbReference type="Pfam" id="PF05699">
    <property type="entry name" value="Dimer_Tnp_hAT"/>
    <property type="match status" value="1"/>
</dbReference>
<dbReference type="OrthoDB" id="6338653at2759"/>
<dbReference type="InterPro" id="IPR052958">
    <property type="entry name" value="IFN-induced_PKR_regulator"/>
</dbReference>
<gene>
    <name evidence="2" type="ORF">FKW44_020035</name>
</gene>
<feature type="non-terminal residue" evidence="2">
    <location>
        <position position="1"/>
    </location>
</feature>
<dbReference type="InterPro" id="IPR012337">
    <property type="entry name" value="RNaseH-like_sf"/>
</dbReference>
<evidence type="ECO:0000313" key="2">
    <source>
        <dbReference type="EMBL" id="QQP39219.1"/>
    </source>
</evidence>
<dbReference type="EMBL" id="CP045903">
    <property type="protein sequence ID" value="QQP39219.1"/>
    <property type="molecule type" value="Genomic_DNA"/>
</dbReference>
<dbReference type="GO" id="GO:0046983">
    <property type="term" value="F:protein dimerization activity"/>
    <property type="evidence" value="ECO:0007669"/>
    <property type="project" value="InterPro"/>
</dbReference>
<keyword evidence="3" id="KW-1185">Reference proteome</keyword>
<dbReference type="PANTHER" id="PTHR46289:SF14">
    <property type="entry name" value="DUF4371 DOMAIN-CONTAINING PROTEIN"/>
    <property type="match status" value="1"/>
</dbReference>
<reference evidence="3" key="1">
    <citation type="submission" date="2021-01" db="EMBL/GenBank/DDBJ databases">
        <title>Caligus Genome Assembly.</title>
        <authorList>
            <person name="Gallardo-Escarate C."/>
        </authorList>
    </citation>
    <scope>NUCLEOTIDE SEQUENCE [LARGE SCALE GENOMIC DNA]</scope>
</reference>
<feature type="domain" description="HAT C-terminal dimerisation" evidence="1">
    <location>
        <begin position="111"/>
        <end position="184"/>
    </location>
</feature>
<dbReference type="Proteomes" id="UP000595437">
    <property type="component" value="Chromosome 14"/>
</dbReference>
<dbReference type="InterPro" id="IPR008906">
    <property type="entry name" value="HATC_C_dom"/>
</dbReference>
<evidence type="ECO:0000313" key="3">
    <source>
        <dbReference type="Proteomes" id="UP000595437"/>
    </source>
</evidence>
<sequence>DEDKTSRRKKNPSKRLQALVGEISEEEPISFSYTDVQRGRIEVFYDAIDRVLSELKERFANEDNNILMSLAKIVLGDGGEESFKLVSNFYNVDEDLLMAEAAIFHNLEDVNFKSANDIVKYLSSNSLSETLPHFTEISKTLATIPVTSCSAERSFSCLRRLKTYLRSTMSQERLHALGLLSIERHYVNR</sequence>
<dbReference type="SUPFAM" id="SSF53098">
    <property type="entry name" value="Ribonuclease H-like"/>
    <property type="match status" value="1"/>
</dbReference>
<name>A0A7T8JYL0_CALRO</name>
<protein>
    <recommendedName>
        <fullName evidence="1">HAT C-terminal dimerisation domain-containing protein</fullName>
    </recommendedName>
</protein>
<organism evidence="2 3">
    <name type="scientific">Caligus rogercresseyi</name>
    <name type="common">Sea louse</name>
    <dbReference type="NCBI Taxonomy" id="217165"/>
    <lineage>
        <taxon>Eukaryota</taxon>
        <taxon>Metazoa</taxon>
        <taxon>Ecdysozoa</taxon>
        <taxon>Arthropoda</taxon>
        <taxon>Crustacea</taxon>
        <taxon>Multicrustacea</taxon>
        <taxon>Hexanauplia</taxon>
        <taxon>Copepoda</taxon>
        <taxon>Siphonostomatoida</taxon>
        <taxon>Caligidae</taxon>
        <taxon>Caligus</taxon>
    </lineage>
</organism>
<dbReference type="PANTHER" id="PTHR46289">
    <property type="entry name" value="52 KDA REPRESSOR OF THE INHIBITOR OF THE PROTEIN KINASE-LIKE PROTEIN-RELATED"/>
    <property type="match status" value="1"/>
</dbReference>
<accession>A0A7T8JYL0</accession>